<name>A0ABD5QN25_9EURY</name>
<proteinExistence type="predicted"/>
<dbReference type="AlphaFoldDB" id="A0ABD5QN25"/>
<dbReference type="EMBL" id="JBHSKV010000002">
    <property type="protein sequence ID" value="MFC5133537.1"/>
    <property type="molecule type" value="Genomic_DNA"/>
</dbReference>
<evidence type="ECO:0000256" key="1">
    <source>
        <dbReference type="SAM" id="MobiDB-lite"/>
    </source>
</evidence>
<accession>A0ABD5QN25</accession>
<evidence type="ECO:0000313" key="3">
    <source>
        <dbReference type="Proteomes" id="UP001596145"/>
    </source>
</evidence>
<evidence type="ECO:0000313" key="2">
    <source>
        <dbReference type="EMBL" id="MFC5133537.1"/>
    </source>
</evidence>
<organism evidence="2 3">
    <name type="scientific">Halorubrum glutamatedens</name>
    <dbReference type="NCBI Taxonomy" id="2707018"/>
    <lineage>
        <taxon>Archaea</taxon>
        <taxon>Methanobacteriati</taxon>
        <taxon>Methanobacteriota</taxon>
        <taxon>Stenosarchaea group</taxon>
        <taxon>Halobacteria</taxon>
        <taxon>Halobacteriales</taxon>
        <taxon>Haloferacaceae</taxon>
        <taxon>Halorubrum</taxon>
    </lineage>
</organism>
<feature type="region of interest" description="Disordered" evidence="1">
    <location>
        <begin position="87"/>
        <end position="115"/>
    </location>
</feature>
<dbReference type="InterPro" id="IPR007362">
    <property type="entry name" value="DUF429"/>
</dbReference>
<keyword evidence="3" id="KW-1185">Reference proteome</keyword>
<dbReference type="Pfam" id="PF04250">
    <property type="entry name" value="DUF429"/>
    <property type="match status" value="1"/>
</dbReference>
<dbReference type="RefSeq" id="WP_122105581.1">
    <property type="nucleotide sequence ID" value="NZ_JBHSKV010000002.1"/>
</dbReference>
<protein>
    <submittedName>
        <fullName evidence="2">DUF429 domain-containing protein</fullName>
    </submittedName>
</protein>
<comment type="caution">
    <text evidence="2">The sequence shown here is derived from an EMBL/GenBank/DDBJ whole genome shotgun (WGS) entry which is preliminary data.</text>
</comment>
<dbReference type="Proteomes" id="UP001596145">
    <property type="component" value="Unassembled WGS sequence"/>
</dbReference>
<dbReference type="GeneID" id="300068761"/>
<reference evidence="2 3" key="1">
    <citation type="journal article" date="2019" name="Int. J. Syst. Evol. Microbiol.">
        <title>The Global Catalogue of Microorganisms (GCM) 10K type strain sequencing project: providing services to taxonomists for standard genome sequencing and annotation.</title>
        <authorList>
            <consortium name="The Broad Institute Genomics Platform"/>
            <consortium name="The Broad Institute Genome Sequencing Center for Infectious Disease"/>
            <person name="Wu L."/>
            <person name="Ma J."/>
        </authorList>
    </citation>
    <scope>NUCLEOTIDE SEQUENCE [LARGE SCALE GENOMIC DNA]</scope>
    <source>
        <strain evidence="2 3">CGMCC 1.16026</strain>
    </source>
</reference>
<gene>
    <name evidence="2" type="ORF">ACFPJA_02180</name>
</gene>
<sequence length="253" mass="27841">MSASLGVDWAGDHWLCLEHRPNSAAPHPETYDSIKDVWEDYDDGHDIDRLCIDIPIGLPTGPNERAVDKDCRSHLDRTSTVFRVPVREALEADTPEEVNQKSRAATQTEETDGVGVQPPAYAIRNQILEVNNFIDDCAQDTTDKLYEVHPELCFTVFSRSPPQYSKTTAHGAAERIEALDTVVDNAAVLVGATLTAVKDNIDDAAGIEVDDVLDALAAMYTATAPENEFWLLTDDADATPPQRMAYRSPSELD</sequence>